<proteinExistence type="predicted"/>
<accession>A0ABN6BWV9</accession>
<keyword evidence="3" id="KW-1185">Reference proteome</keyword>
<gene>
    <name evidence="2" type="ORF">PSm6_33810</name>
</gene>
<evidence type="ECO:0000313" key="2">
    <source>
        <dbReference type="EMBL" id="BCD86974.1"/>
    </source>
</evidence>
<reference evidence="2" key="1">
    <citation type="submission" date="2020-05" db="EMBL/GenBank/DDBJ databases">
        <title>Complete genome sequence of Pseudomonas sp. Sm006.</title>
        <authorList>
            <person name="Takeuchi K."/>
            <person name="Someya N."/>
        </authorList>
    </citation>
    <scope>NUCLEOTIDE SEQUENCE</scope>
    <source>
        <strain evidence="2">Sm006</strain>
    </source>
</reference>
<feature type="compositionally biased region" description="Acidic residues" evidence="1">
    <location>
        <begin position="1"/>
        <end position="14"/>
    </location>
</feature>
<evidence type="ECO:0000256" key="1">
    <source>
        <dbReference type="SAM" id="MobiDB-lite"/>
    </source>
</evidence>
<evidence type="ECO:0000313" key="3">
    <source>
        <dbReference type="Proteomes" id="UP001064896"/>
    </source>
</evidence>
<feature type="region of interest" description="Disordered" evidence="1">
    <location>
        <begin position="1"/>
        <end position="28"/>
    </location>
</feature>
<sequence length="72" mass="7901">METVDELEGQDECQGEQQAHDQPGIKPAEEIEHEGLVTGWLGGANYARNPARAQRPTADRYLMALRHGSAAQ</sequence>
<name>A0ABN6BWV9_9PSED</name>
<dbReference type="EMBL" id="AP023081">
    <property type="protein sequence ID" value="BCD86974.1"/>
    <property type="molecule type" value="Genomic_DNA"/>
</dbReference>
<organism evidence="2 3">
    <name type="scientific">Pseudomonas solani</name>
    <dbReference type="NCBI Taxonomy" id="2731552"/>
    <lineage>
        <taxon>Bacteria</taxon>
        <taxon>Pseudomonadati</taxon>
        <taxon>Pseudomonadota</taxon>
        <taxon>Gammaproteobacteria</taxon>
        <taxon>Pseudomonadales</taxon>
        <taxon>Pseudomonadaceae</taxon>
        <taxon>Pseudomonas</taxon>
    </lineage>
</organism>
<protein>
    <submittedName>
        <fullName evidence="2">Uncharacterized protein</fullName>
    </submittedName>
</protein>
<dbReference type="Proteomes" id="UP001064896">
    <property type="component" value="Chromosome"/>
</dbReference>